<dbReference type="EMBL" id="ML769861">
    <property type="protein sequence ID" value="KAE9386637.1"/>
    <property type="molecule type" value="Genomic_DNA"/>
</dbReference>
<feature type="region of interest" description="Disordered" evidence="1">
    <location>
        <begin position="1"/>
        <end position="51"/>
    </location>
</feature>
<feature type="compositionally biased region" description="Basic and acidic residues" evidence="1">
    <location>
        <begin position="37"/>
        <end position="51"/>
    </location>
</feature>
<reference evidence="2" key="1">
    <citation type="journal article" date="2019" name="Environ. Microbiol.">
        <title>Fungal ecological strategies reflected in gene transcription - a case study of two litter decomposers.</title>
        <authorList>
            <person name="Barbi F."/>
            <person name="Kohler A."/>
            <person name="Barry K."/>
            <person name="Baskaran P."/>
            <person name="Daum C."/>
            <person name="Fauchery L."/>
            <person name="Ihrmark K."/>
            <person name="Kuo A."/>
            <person name="LaButti K."/>
            <person name="Lipzen A."/>
            <person name="Morin E."/>
            <person name="Grigoriev I.V."/>
            <person name="Henrissat B."/>
            <person name="Lindahl B."/>
            <person name="Martin F."/>
        </authorList>
    </citation>
    <scope>NUCLEOTIDE SEQUENCE</scope>
    <source>
        <strain evidence="2">JB14</strain>
    </source>
</reference>
<proteinExistence type="predicted"/>
<dbReference type="Proteomes" id="UP000799118">
    <property type="component" value="Unassembled WGS sequence"/>
</dbReference>
<organism evidence="2 3">
    <name type="scientific">Gymnopus androsaceus JB14</name>
    <dbReference type="NCBI Taxonomy" id="1447944"/>
    <lineage>
        <taxon>Eukaryota</taxon>
        <taxon>Fungi</taxon>
        <taxon>Dikarya</taxon>
        <taxon>Basidiomycota</taxon>
        <taxon>Agaricomycotina</taxon>
        <taxon>Agaricomycetes</taxon>
        <taxon>Agaricomycetidae</taxon>
        <taxon>Agaricales</taxon>
        <taxon>Marasmiineae</taxon>
        <taxon>Omphalotaceae</taxon>
        <taxon>Gymnopus</taxon>
    </lineage>
</organism>
<evidence type="ECO:0000313" key="2">
    <source>
        <dbReference type="EMBL" id="KAE9386637.1"/>
    </source>
</evidence>
<evidence type="ECO:0000256" key="1">
    <source>
        <dbReference type="SAM" id="MobiDB-lite"/>
    </source>
</evidence>
<dbReference type="OrthoDB" id="2755229at2759"/>
<keyword evidence="3" id="KW-1185">Reference proteome</keyword>
<accession>A0A6A4GMX4</accession>
<sequence length="320" mass="36252">MLPADPVNNPTDQRKGPKKQLAIEGGHKVISNDSEMDEHKLTHKNDETNTEETIDKRDSHPIAPLPLHRNIMSSNYTLPDPLEHSQNLTMADRFHYGRMSGSGDKPAEKPAGFSVPFTDQQYEVAVLSLNQLLENVDNEQKKNIDSNPSKYLAVVPYGVGLGWAHDFPSAAQAILDFLRAQPAKSKRDGYFDPPITLFIINFTRAHRDWLLWKQVFPLNMPGATFTVYPLDKEQPNWYYMQLSGDTVMEGKDAKKVEALSVIKKKMWGNNKIHKTVRNFMAGHPEANLTKRLISAIQATINATESFHLAYVEPDKHCDYK</sequence>
<gene>
    <name evidence="2" type="ORF">BT96DRAFT_1005895</name>
</gene>
<evidence type="ECO:0000313" key="3">
    <source>
        <dbReference type="Proteomes" id="UP000799118"/>
    </source>
</evidence>
<dbReference type="AlphaFoldDB" id="A0A6A4GMX4"/>
<name>A0A6A4GMX4_9AGAR</name>
<protein>
    <submittedName>
        <fullName evidence="2">Uncharacterized protein</fullName>
    </submittedName>
</protein>